<evidence type="ECO:0000313" key="3">
    <source>
        <dbReference type="EMBL" id="APW60136.1"/>
    </source>
</evidence>
<reference evidence="4" key="1">
    <citation type="submission" date="2016-12" db="EMBL/GenBank/DDBJ databases">
        <title>Comparative genomics of four Isosphaeraceae planctomycetes: a common pool of plasmids and glycoside hydrolase genes.</title>
        <authorList>
            <person name="Ivanova A."/>
        </authorList>
    </citation>
    <scope>NUCLEOTIDE SEQUENCE [LARGE SCALE GENOMIC DNA]</scope>
    <source>
        <strain evidence="4">PX4</strain>
    </source>
</reference>
<feature type="transmembrane region" description="Helical" evidence="2">
    <location>
        <begin position="40"/>
        <end position="58"/>
    </location>
</feature>
<gene>
    <name evidence="3" type="ORF">BSF38_01600</name>
</gene>
<feature type="transmembrane region" description="Helical" evidence="2">
    <location>
        <begin position="95"/>
        <end position="117"/>
    </location>
</feature>
<feature type="region of interest" description="Disordered" evidence="1">
    <location>
        <begin position="1"/>
        <end position="32"/>
    </location>
</feature>
<protein>
    <submittedName>
        <fullName evidence="3">Uncharacterized protein</fullName>
    </submittedName>
</protein>
<name>A0A1U7CMJ5_9BACT</name>
<evidence type="ECO:0000256" key="1">
    <source>
        <dbReference type="SAM" id="MobiDB-lite"/>
    </source>
</evidence>
<feature type="transmembrane region" description="Helical" evidence="2">
    <location>
        <begin position="124"/>
        <end position="146"/>
    </location>
</feature>
<keyword evidence="2" id="KW-0472">Membrane</keyword>
<feature type="transmembrane region" description="Helical" evidence="2">
    <location>
        <begin position="232"/>
        <end position="252"/>
    </location>
</feature>
<evidence type="ECO:0000313" key="4">
    <source>
        <dbReference type="Proteomes" id="UP000186309"/>
    </source>
</evidence>
<feature type="transmembrane region" description="Helical" evidence="2">
    <location>
        <begin position="193"/>
        <end position="220"/>
    </location>
</feature>
<evidence type="ECO:0000256" key="2">
    <source>
        <dbReference type="SAM" id="Phobius"/>
    </source>
</evidence>
<dbReference type="EMBL" id="CP019082">
    <property type="protein sequence ID" value="APW60136.1"/>
    <property type="molecule type" value="Genomic_DNA"/>
</dbReference>
<keyword evidence="4" id="KW-1185">Reference proteome</keyword>
<organism evidence="3 4">
    <name type="scientific">Paludisphaera borealis</name>
    <dbReference type="NCBI Taxonomy" id="1387353"/>
    <lineage>
        <taxon>Bacteria</taxon>
        <taxon>Pseudomonadati</taxon>
        <taxon>Planctomycetota</taxon>
        <taxon>Planctomycetia</taxon>
        <taxon>Isosphaerales</taxon>
        <taxon>Isosphaeraceae</taxon>
        <taxon>Paludisphaera</taxon>
    </lineage>
</organism>
<sequence length="256" mass="25680">MTSNEPSPSMDPSRESTSAESATSVKGDGRTRFQAPANPIRWAILTAFVVGIVAGGIGETEAVKFKPALTTISIPGSTYQGPSSNTRRAAQIKEVALRSALLGGMLGLGVGLAGGFARRSGLTAILGATIGLIVGGGLGSAVAWPVLSLYLDAEDAGPGELLRSVLMHLGLWLPIGVAAGLALGLGEPRRIPAAVLGGLVGVALATIAYEILGSIVYPLAETGGPVALEWQPRLLATLLVAVGAAGGAAALVRSSK</sequence>
<proteinExistence type="predicted"/>
<keyword evidence="2" id="KW-1133">Transmembrane helix</keyword>
<accession>A0A1U7CMJ5</accession>
<dbReference type="Proteomes" id="UP000186309">
    <property type="component" value="Chromosome"/>
</dbReference>
<dbReference type="AlphaFoldDB" id="A0A1U7CMJ5"/>
<feature type="transmembrane region" description="Helical" evidence="2">
    <location>
        <begin position="166"/>
        <end position="186"/>
    </location>
</feature>
<feature type="compositionally biased region" description="Low complexity" evidence="1">
    <location>
        <begin position="15"/>
        <end position="24"/>
    </location>
</feature>
<dbReference type="KEGG" id="pbor:BSF38_01600"/>
<keyword evidence="2" id="KW-0812">Transmembrane</keyword>